<sequence length="62" mass="6908">MQRYRRYRVGYVLDDRDQVVRARRDRADGVPGGARGVLNGHTMNAGAGSWAAWVLLIPLPVT</sequence>
<proteinExistence type="predicted"/>
<dbReference type="Proteomes" id="UP000642748">
    <property type="component" value="Unassembled WGS sequence"/>
</dbReference>
<evidence type="ECO:0000313" key="2">
    <source>
        <dbReference type="Proteomes" id="UP000642748"/>
    </source>
</evidence>
<protein>
    <submittedName>
        <fullName evidence="1">Uncharacterized protein</fullName>
    </submittedName>
</protein>
<accession>A0A8J3QZP0</accession>
<organism evidence="1 2">
    <name type="scientific">Rugosimonospora africana</name>
    <dbReference type="NCBI Taxonomy" id="556532"/>
    <lineage>
        <taxon>Bacteria</taxon>
        <taxon>Bacillati</taxon>
        <taxon>Actinomycetota</taxon>
        <taxon>Actinomycetes</taxon>
        <taxon>Micromonosporales</taxon>
        <taxon>Micromonosporaceae</taxon>
        <taxon>Rugosimonospora</taxon>
    </lineage>
</organism>
<reference evidence="1" key="1">
    <citation type="submission" date="2021-01" db="EMBL/GenBank/DDBJ databases">
        <title>Whole genome shotgun sequence of Rugosimonospora africana NBRC 104875.</title>
        <authorList>
            <person name="Komaki H."/>
            <person name="Tamura T."/>
        </authorList>
    </citation>
    <scope>NUCLEOTIDE SEQUENCE</scope>
    <source>
        <strain evidence="1">NBRC 104875</strain>
    </source>
</reference>
<name>A0A8J3QZP0_9ACTN</name>
<keyword evidence="2" id="KW-1185">Reference proteome</keyword>
<dbReference type="AlphaFoldDB" id="A0A8J3QZP0"/>
<dbReference type="EMBL" id="BONZ01000075">
    <property type="protein sequence ID" value="GIH19007.1"/>
    <property type="molecule type" value="Genomic_DNA"/>
</dbReference>
<comment type="caution">
    <text evidence="1">The sequence shown here is derived from an EMBL/GenBank/DDBJ whole genome shotgun (WGS) entry which is preliminary data.</text>
</comment>
<evidence type="ECO:0000313" key="1">
    <source>
        <dbReference type="EMBL" id="GIH19007.1"/>
    </source>
</evidence>
<gene>
    <name evidence="1" type="ORF">Raf01_71790</name>
</gene>